<keyword evidence="4" id="KW-0804">Transcription</keyword>
<reference evidence="6" key="1">
    <citation type="submission" date="2022-11" db="EMBL/GenBank/DDBJ databases">
        <title>Pseudomonas triclosanedens sp. nov., a triclosan degrader isolated from activated sludge.</title>
        <authorList>
            <person name="Yin Y."/>
            <person name="Lu Z."/>
        </authorList>
    </citation>
    <scope>NUCLEOTIDE SEQUENCE</scope>
    <source>
        <strain evidence="6">ZM23</strain>
    </source>
</reference>
<dbReference type="InterPro" id="IPR036390">
    <property type="entry name" value="WH_DNA-bd_sf"/>
</dbReference>
<dbReference type="InterPro" id="IPR000847">
    <property type="entry name" value="LysR_HTH_N"/>
</dbReference>
<dbReference type="SUPFAM" id="SSF46785">
    <property type="entry name" value="Winged helix' DNA-binding domain"/>
    <property type="match status" value="1"/>
</dbReference>
<proteinExistence type="inferred from homology"/>
<dbReference type="Pfam" id="PF03466">
    <property type="entry name" value="LysR_substrate"/>
    <property type="match status" value="1"/>
</dbReference>
<dbReference type="SUPFAM" id="SSF53850">
    <property type="entry name" value="Periplasmic binding protein-like II"/>
    <property type="match status" value="1"/>
</dbReference>
<evidence type="ECO:0000256" key="4">
    <source>
        <dbReference type="ARBA" id="ARBA00023163"/>
    </source>
</evidence>
<evidence type="ECO:0000313" key="6">
    <source>
        <dbReference type="EMBL" id="WAI47636.1"/>
    </source>
</evidence>
<evidence type="ECO:0000259" key="5">
    <source>
        <dbReference type="PROSITE" id="PS50931"/>
    </source>
</evidence>
<dbReference type="RefSeq" id="WP_254475647.1">
    <property type="nucleotide sequence ID" value="NZ_CP113432.1"/>
</dbReference>
<dbReference type="InterPro" id="IPR036388">
    <property type="entry name" value="WH-like_DNA-bd_sf"/>
</dbReference>
<keyword evidence="7" id="KW-1185">Reference proteome</keyword>
<dbReference type="EMBL" id="CP113432">
    <property type="protein sequence ID" value="WAI47636.1"/>
    <property type="molecule type" value="Genomic_DNA"/>
</dbReference>
<dbReference type="InterPro" id="IPR005119">
    <property type="entry name" value="LysR_subst-bd"/>
</dbReference>
<evidence type="ECO:0000256" key="3">
    <source>
        <dbReference type="ARBA" id="ARBA00023125"/>
    </source>
</evidence>
<dbReference type="Pfam" id="PF00126">
    <property type="entry name" value="HTH_1"/>
    <property type="match status" value="1"/>
</dbReference>
<evidence type="ECO:0000313" key="7">
    <source>
        <dbReference type="Proteomes" id="UP001163624"/>
    </source>
</evidence>
<dbReference type="InterPro" id="IPR058163">
    <property type="entry name" value="LysR-type_TF_proteobact-type"/>
</dbReference>
<dbReference type="Gene3D" id="1.10.10.10">
    <property type="entry name" value="Winged helix-like DNA-binding domain superfamily/Winged helix DNA-binding domain"/>
    <property type="match status" value="1"/>
</dbReference>
<keyword evidence="2" id="KW-0805">Transcription regulation</keyword>
<protein>
    <submittedName>
        <fullName evidence="6">LysR substrate-binding domain-containing protein</fullName>
    </submittedName>
</protein>
<dbReference type="Gene3D" id="3.40.190.10">
    <property type="entry name" value="Periplasmic binding protein-like II"/>
    <property type="match status" value="2"/>
</dbReference>
<dbReference type="PANTHER" id="PTHR30537:SF74">
    <property type="entry name" value="HTH-TYPE TRANSCRIPTIONAL REGULATOR TRPI"/>
    <property type="match status" value="1"/>
</dbReference>
<gene>
    <name evidence="6" type="ORF">OU419_17840</name>
</gene>
<dbReference type="Proteomes" id="UP001163624">
    <property type="component" value="Chromosome"/>
</dbReference>
<sequence>MAQAIYRRTVISRYLRTLPPLETLITFEAVGRYGSFTQAATELFLTQSAVSKQMRALEDSLKVPLFERKPRGVALTAAGTELLATVDMLLDRLQHSVRRIRSVHQSNAVSVLATHALAQFWLFPKLIEFNKAHPGIAVHVHAINEIDEASLVDFDLGILYGDGEWTTLNSRFVLPEIVYPVARPDFDASSIRTLDQLATAPLVQIDTSAWSCLDWHDWFAHFGKDYQPAESDPVFNQLTLAYRAVQQGMGIGLAWSFMADEAVARGEMQRVTDLALVTERGEYLVSLRHRQLSPPAQLFHDWLLESVQAA</sequence>
<accession>A0ABY6ZTG0</accession>
<name>A0ABY6ZTG0_9PSED</name>
<dbReference type="PANTHER" id="PTHR30537">
    <property type="entry name" value="HTH-TYPE TRANSCRIPTIONAL REGULATOR"/>
    <property type="match status" value="1"/>
</dbReference>
<dbReference type="PROSITE" id="PS50931">
    <property type="entry name" value="HTH_LYSR"/>
    <property type="match status" value="1"/>
</dbReference>
<evidence type="ECO:0000256" key="1">
    <source>
        <dbReference type="ARBA" id="ARBA00009437"/>
    </source>
</evidence>
<keyword evidence="3" id="KW-0238">DNA-binding</keyword>
<comment type="similarity">
    <text evidence="1">Belongs to the LysR transcriptional regulatory family.</text>
</comment>
<organism evidence="6 7">
    <name type="scientific">Pseudomonas triclosanedens</name>
    <dbReference type="NCBI Taxonomy" id="2961893"/>
    <lineage>
        <taxon>Bacteria</taxon>
        <taxon>Pseudomonadati</taxon>
        <taxon>Pseudomonadota</taxon>
        <taxon>Gammaproteobacteria</taxon>
        <taxon>Pseudomonadales</taxon>
        <taxon>Pseudomonadaceae</taxon>
        <taxon>Pseudomonas</taxon>
    </lineage>
</organism>
<dbReference type="PRINTS" id="PR00039">
    <property type="entry name" value="HTHLYSR"/>
</dbReference>
<feature type="domain" description="HTH lysR-type" evidence="5">
    <location>
        <begin position="19"/>
        <end position="76"/>
    </location>
</feature>
<evidence type="ECO:0000256" key="2">
    <source>
        <dbReference type="ARBA" id="ARBA00023015"/>
    </source>
</evidence>